<dbReference type="EMBL" id="HBGB01005555">
    <property type="protein sequence ID" value="CAD9048128.1"/>
    <property type="molecule type" value="Transcribed_RNA"/>
</dbReference>
<dbReference type="PROSITE" id="PS00108">
    <property type="entry name" value="PROTEIN_KINASE_ST"/>
    <property type="match status" value="1"/>
</dbReference>
<reference evidence="19" key="1">
    <citation type="submission" date="2021-01" db="EMBL/GenBank/DDBJ databases">
        <authorList>
            <person name="Corre E."/>
            <person name="Pelletier E."/>
            <person name="Niang G."/>
            <person name="Scheremetjew M."/>
            <person name="Finn R."/>
            <person name="Kale V."/>
            <person name="Holt S."/>
            <person name="Cochrane G."/>
            <person name="Meng A."/>
            <person name="Brown T."/>
            <person name="Cohen L."/>
        </authorList>
    </citation>
    <scope>NUCLEOTIDE SEQUENCE</scope>
    <source>
        <strain evidence="19">CCMP3346</strain>
    </source>
</reference>
<evidence type="ECO:0000256" key="17">
    <source>
        <dbReference type="SAM" id="MobiDB-lite"/>
    </source>
</evidence>
<dbReference type="CDD" id="cd07829">
    <property type="entry name" value="STKc_CDK_like"/>
    <property type="match status" value="1"/>
</dbReference>
<dbReference type="GO" id="GO:0005524">
    <property type="term" value="F:ATP binding"/>
    <property type="evidence" value="ECO:0007669"/>
    <property type="project" value="UniProtKB-UniRule"/>
</dbReference>
<evidence type="ECO:0000256" key="6">
    <source>
        <dbReference type="ARBA" id="ARBA00022741"/>
    </source>
</evidence>
<dbReference type="InterPro" id="IPR000719">
    <property type="entry name" value="Prot_kinase_dom"/>
</dbReference>
<evidence type="ECO:0000256" key="1">
    <source>
        <dbReference type="ARBA" id="ARBA00006485"/>
    </source>
</evidence>
<dbReference type="GO" id="GO:0004693">
    <property type="term" value="F:cyclin-dependent protein serine/threonine kinase activity"/>
    <property type="evidence" value="ECO:0007669"/>
    <property type="project" value="UniProtKB-EC"/>
</dbReference>
<dbReference type="GO" id="GO:0007165">
    <property type="term" value="P:signal transduction"/>
    <property type="evidence" value="ECO:0007669"/>
    <property type="project" value="TreeGrafter"/>
</dbReference>
<sequence length="377" mass="41971">MTTTAASSRYGRGRGVGASPTMEPEATDEKYRRVEVVGEGTYGVVWRAVERTTGEVVAIKKMRLESEEEGVPGTAVRECSILMELQHPALVNLKEVVAGATAQIYLVFEFVDLDVKKLMKGLASVGMPTYMSGKLLKSYARQLLEGMAYCHKRKILHRDLKPQNLLIGRSGELKVADFGLARAFEMPVDNITTEVITLWYRAPEILLGKAVYSLGVDMWSVGCIIAEMAQGTALFPGDSEIDTLFKIFKTLGTPDDRVWPELGEEGKIKHWKLTFPKWPACGQDRLREKLTNMDTPGVDLIYRMLQYDPQQRISAADALDHPWFSDMAGGEDPRVADTLRAVMHAIEKEKQARAERDRRMRAARAARGGGGGGQQHR</sequence>
<evidence type="ECO:0000256" key="11">
    <source>
        <dbReference type="ARBA" id="ARBA00041902"/>
    </source>
</evidence>
<keyword evidence="4" id="KW-0597">Phosphoprotein</keyword>
<evidence type="ECO:0000313" key="19">
    <source>
        <dbReference type="EMBL" id="CAD9048128.1"/>
    </source>
</evidence>
<dbReference type="Pfam" id="PF00069">
    <property type="entry name" value="Pkinase"/>
    <property type="match status" value="1"/>
</dbReference>
<keyword evidence="7" id="KW-0418">Kinase</keyword>
<dbReference type="PANTHER" id="PTHR24056:SF548">
    <property type="entry name" value="CYCLIN-DEPENDENT KINASE A-1"/>
    <property type="match status" value="1"/>
</dbReference>
<name>A0A7S1JLX5_9ALVE</name>
<organism evidence="19">
    <name type="scientific">Vitrella brassicaformis</name>
    <dbReference type="NCBI Taxonomy" id="1169539"/>
    <lineage>
        <taxon>Eukaryota</taxon>
        <taxon>Sar</taxon>
        <taxon>Alveolata</taxon>
        <taxon>Colpodellida</taxon>
        <taxon>Vitrellaceae</taxon>
        <taxon>Vitrella</taxon>
    </lineage>
</organism>
<evidence type="ECO:0000256" key="10">
    <source>
        <dbReference type="ARBA" id="ARBA00039612"/>
    </source>
</evidence>
<dbReference type="AlphaFoldDB" id="A0A7S1JLX5"/>
<dbReference type="GO" id="GO:0000307">
    <property type="term" value="C:cyclin-dependent protein kinase holoenzyme complex"/>
    <property type="evidence" value="ECO:0007669"/>
    <property type="project" value="TreeGrafter"/>
</dbReference>
<dbReference type="PROSITE" id="PS00107">
    <property type="entry name" value="PROTEIN_KINASE_ATP"/>
    <property type="match status" value="1"/>
</dbReference>
<dbReference type="InterPro" id="IPR008271">
    <property type="entry name" value="Ser/Thr_kinase_AS"/>
</dbReference>
<dbReference type="SUPFAM" id="SSF56112">
    <property type="entry name" value="Protein kinase-like (PK-like)"/>
    <property type="match status" value="1"/>
</dbReference>
<dbReference type="GO" id="GO:0010468">
    <property type="term" value="P:regulation of gene expression"/>
    <property type="evidence" value="ECO:0007669"/>
    <property type="project" value="TreeGrafter"/>
</dbReference>
<protein>
    <recommendedName>
        <fullName evidence="10">Cyclin-dependent kinase 2 homolog</fullName>
        <ecNumber evidence="2">2.7.11.22</ecNumber>
    </recommendedName>
    <alternativeName>
        <fullName evidence="11">Cell division control protein 2 homolog</fullName>
    </alternativeName>
    <alternativeName>
        <fullName evidence="12">cdc2-related kinase 2</fullName>
    </alternativeName>
</protein>
<keyword evidence="6 15" id="KW-0547">Nucleotide-binding</keyword>
<keyword evidence="5" id="KW-0808">Transferase</keyword>
<evidence type="ECO:0000256" key="14">
    <source>
        <dbReference type="ARBA" id="ARBA00048367"/>
    </source>
</evidence>
<comment type="catalytic activity">
    <reaction evidence="13">
        <text>L-threonyl-[protein] + ATP = O-phospho-L-threonyl-[protein] + ADP + H(+)</text>
        <dbReference type="Rhea" id="RHEA:46608"/>
        <dbReference type="Rhea" id="RHEA-COMP:11060"/>
        <dbReference type="Rhea" id="RHEA-COMP:11605"/>
        <dbReference type="ChEBI" id="CHEBI:15378"/>
        <dbReference type="ChEBI" id="CHEBI:30013"/>
        <dbReference type="ChEBI" id="CHEBI:30616"/>
        <dbReference type="ChEBI" id="CHEBI:61977"/>
        <dbReference type="ChEBI" id="CHEBI:456216"/>
        <dbReference type="EC" id="2.7.11.22"/>
    </reaction>
</comment>
<keyword evidence="3 16" id="KW-0723">Serine/threonine-protein kinase</keyword>
<dbReference type="PROSITE" id="PS50011">
    <property type="entry name" value="PROTEIN_KINASE_DOM"/>
    <property type="match status" value="1"/>
</dbReference>
<feature type="region of interest" description="Disordered" evidence="17">
    <location>
        <begin position="1"/>
        <end position="29"/>
    </location>
</feature>
<gene>
    <name evidence="19" type="ORF">VBRA1451_LOCUS3186</name>
</gene>
<proteinExistence type="inferred from homology"/>
<evidence type="ECO:0000256" key="2">
    <source>
        <dbReference type="ARBA" id="ARBA00012425"/>
    </source>
</evidence>
<keyword evidence="8 15" id="KW-0067">ATP-binding</keyword>
<dbReference type="GO" id="GO:0030332">
    <property type="term" value="F:cyclin binding"/>
    <property type="evidence" value="ECO:0007669"/>
    <property type="project" value="TreeGrafter"/>
</dbReference>
<dbReference type="FunFam" id="1.10.510.10:FF:000611">
    <property type="entry name" value="CMGC family protein kinase"/>
    <property type="match status" value="1"/>
</dbReference>
<dbReference type="GO" id="GO:0005634">
    <property type="term" value="C:nucleus"/>
    <property type="evidence" value="ECO:0007669"/>
    <property type="project" value="TreeGrafter"/>
</dbReference>
<evidence type="ECO:0000256" key="15">
    <source>
        <dbReference type="PROSITE-ProRule" id="PRU10141"/>
    </source>
</evidence>
<feature type="compositionally biased region" description="Gly residues" evidence="17">
    <location>
        <begin position="367"/>
        <end position="377"/>
    </location>
</feature>
<feature type="binding site" evidence="15">
    <location>
        <position position="61"/>
    </location>
    <ligand>
        <name>ATP</name>
        <dbReference type="ChEBI" id="CHEBI:30616"/>
    </ligand>
</feature>
<dbReference type="InterPro" id="IPR017441">
    <property type="entry name" value="Protein_kinase_ATP_BS"/>
</dbReference>
<dbReference type="FunFam" id="3.30.200.20:FF:000375">
    <property type="entry name" value="Cell division related protein kinase 2"/>
    <property type="match status" value="1"/>
</dbReference>
<dbReference type="GO" id="GO:0005737">
    <property type="term" value="C:cytoplasm"/>
    <property type="evidence" value="ECO:0007669"/>
    <property type="project" value="TreeGrafter"/>
</dbReference>
<comment type="similarity">
    <text evidence="1">Belongs to the protein kinase superfamily. CMGC Ser/Thr protein kinase family. CDC2/CDKX subfamily.</text>
</comment>
<dbReference type="SMART" id="SM00220">
    <property type="entry name" value="S_TKc"/>
    <property type="match status" value="1"/>
</dbReference>
<feature type="region of interest" description="Disordered" evidence="17">
    <location>
        <begin position="349"/>
        <end position="377"/>
    </location>
</feature>
<feature type="compositionally biased region" description="Basic and acidic residues" evidence="17">
    <location>
        <begin position="349"/>
        <end position="360"/>
    </location>
</feature>
<evidence type="ECO:0000256" key="4">
    <source>
        <dbReference type="ARBA" id="ARBA00022553"/>
    </source>
</evidence>
<dbReference type="GO" id="GO:0000082">
    <property type="term" value="P:G1/S transition of mitotic cell cycle"/>
    <property type="evidence" value="ECO:0007669"/>
    <property type="project" value="TreeGrafter"/>
</dbReference>
<evidence type="ECO:0000256" key="7">
    <source>
        <dbReference type="ARBA" id="ARBA00022777"/>
    </source>
</evidence>
<dbReference type="Gene3D" id="1.10.510.10">
    <property type="entry name" value="Transferase(Phosphotransferase) domain 1"/>
    <property type="match status" value="1"/>
</dbReference>
<feature type="domain" description="Protein kinase" evidence="18">
    <location>
        <begin position="31"/>
        <end position="324"/>
    </location>
</feature>
<evidence type="ECO:0000256" key="13">
    <source>
        <dbReference type="ARBA" id="ARBA00047811"/>
    </source>
</evidence>
<dbReference type="Gene3D" id="3.30.200.20">
    <property type="entry name" value="Phosphorylase Kinase, domain 1"/>
    <property type="match status" value="1"/>
</dbReference>
<evidence type="ECO:0000256" key="16">
    <source>
        <dbReference type="RuleBase" id="RU000304"/>
    </source>
</evidence>
<dbReference type="InterPro" id="IPR050108">
    <property type="entry name" value="CDK"/>
</dbReference>
<dbReference type="GO" id="GO:0010389">
    <property type="term" value="P:regulation of G2/M transition of mitotic cell cycle"/>
    <property type="evidence" value="ECO:0007669"/>
    <property type="project" value="TreeGrafter"/>
</dbReference>
<comment type="catalytic activity">
    <reaction evidence="14">
        <text>L-seryl-[protein] + ATP = O-phospho-L-seryl-[protein] + ADP + H(+)</text>
        <dbReference type="Rhea" id="RHEA:17989"/>
        <dbReference type="Rhea" id="RHEA-COMP:9863"/>
        <dbReference type="Rhea" id="RHEA-COMP:11604"/>
        <dbReference type="ChEBI" id="CHEBI:15378"/>
        <dbReference type="ChEBI" id="CHEBI:29999"/>
        <dbReference type="ChEBI" id="CHEBI:30616"/>
        <dbReference type="ChEBI" id="CHEBI:83421"/>
        <dbReference type="ChEBI" id="CHEBI:456216"/>
        <dbReference type="EC" id="2.7.11.22"/>
    </reaction>
</comment>
<dbReference type="GO" id="GO:0051445">
    <property type="term" value="P:regulation of meiotic cell cycle"/>
    <property type="evidence" value="ECO:0007669"/>
    <property type="project" value="TreeGrafter"/>
</dbReference>
<evidence type="ECO:0000256" key="9">
    <source>
        <dbReference type="ARBA" id="ARBA00038543"/>
    </source>
</evidence>
<dbReference type="EC" id="2.7.11.22" evidence="2"/>
<evidence type="ECO:0000256" key="3">
    <source>
        <dbReference type="ARBA" id="ARBA00022527"/>
    </source>
</evidence>
<accession>A0A7S1JLX5</accession>
<evidence type="ECO:0000256" key="5">
    <source>
        <dbReference type="ARBA" id="ARBA00022679"/>
    </source>
</evidence>
<evidence type="ECO:0000256" key="8">
    <source>
        <dbReference type="ARBA" id="ARBA00022840"/>
    </source>
</evidence>
<evidence type="ECO:0000256" key="12">
    <source>
        <dbReference type="ARBA" id="ARBA00042858"/>
    </source>
</evidence>
<comment type="subunit">
    <text evidence="9">May form a complex composed of at least the catalytic subunit CRK2 and a cyclin.</text>
</comment>
<evidence type="ECO:0000259" key="18">
    <source>
        <dbReference type="PROSITE" id="PS50011"/>
    </source>
</evidence>
<dbReference type="PANTHER" id="PTHR24056">
    <property type="entry name" value="CELL DIVISION PROTEIN KINASE"/>
    <property type="match status" value="1"/>
</dbReference>
<dbReference type="InterPro" id="IPR011009">
    <property type="entry name" value="Kinase-like_dom_sf"/>
</dbReference>